<dbReference type="SUPFAM" id="SSF81383">
    <property type="entry name" value="F-box domain"/>
    <property type="match status" value="1"/>
</dbReference>
<evidence type="ECO:0000313" key="3">
    <source>
        <dbReference type="EMBL" id="KAF2733566.1"/>
    </source>
</evidence>
<dbReference type="InterPro" id="IPR036047">
    <property type="entry name" value="F-box-like_dom_sf"/>
</dbReference>
<dbReference type="PROSITE" id="PS50181">
    <property type="entry name" value="FBOX"/>
    <property type="match status" value="1"/>
</dbReference>
<comment type="caution">
    <text evidence="3">The sequence shown here is derived from an EMBL/GenBank/DDBJ whole genome shotgun (WGS) entry which is preliminary data.</text>
</comment>
<dbReference type="EMBL" id="ML996159">
    <property type="protein sequence ID" value="KAF2733566.1"/>
    <property type="molecule type" value="Genomic_DNA"/>
</dbReference>
<gene>
    <name evidence="3" type="ORF">EJ04DRAFT_513074</name>
</gene>
<name>A0A9P4QZ53_9PLEO</name>
<dbReference type="Proteomes" id="UP000799444">
    <property type="component" value="Unassembled WGS sequence"/>
</dbReference>
<protein>
    <recommendedName>
        <fullName evidence="2">F-box domain-containing protein</fullName>
    </recommendedName>
</protein>
<dbReference type="InterPro" id="IPR001810">
    <property type="entry name" value="F-box_dom"/>
</dbReference>
<organism evidence="3 4">
    <name type="scientific">Polyplosphaeria fusca</name>
    <dbReference type="NCBI Taxonomy" id="682080"/>
    <lineage>
        <taxon>Eukaryota</taxon>
        <taxon>Fungi</taxon>
        <taxon>Dikarya</taxon>
        <taxon>Ascomycota</taxon>
        <taxon>Pezizomycotina</taxon>
        <taxon>Dothideomycetes</taxon>
        <taxon>Pleosporomycetidae</taxon>
        <taxon>Pleosporales</taxon>
        <taxon>Tetraplosphaeriaceae</taxon>
        <taxon>Polyplosphaeria</taxon>
    </lineage>
</organism>
<dbReference type="OrthoDB" id="3766406at2759"/>
<feature type="region of interest" description="Disordered" evidence="1">
    <location>
        <begin position="27"/>
        <end position="47"/>
    </location>
</feature>
<accession>A0A9P4QZ53</accession>
<keyword evidence="4" id="KW-1185">Reference proteome</keyword>
<reference evidence="3" key="1">
    <citation type="journal article" date="2020" name="Stud. Mycol.">
        <title>101 Dothideomycetes genomes: a test case for predicting lifestyles and emergence of pathogens.</title>
        <authorList>
            <person name="Haridas S."/>
            <person name="Albert R."/>
            <person name="Binder M."/>
            <person name="Bloem J."/>
            <person name="Labutti K."/>
            <person name="Salamov A."/>
            <person name="Andreopoulos B."/>
            <person name="Baker S."/>
            <person name="Barry K."/>
            <person name="Bills G."/>
            <person name="Bluhm B."/>
            <person name="Cannon C."/>
            <person name="Castanera R."/>
            <person name="Culley D."/>
            <person name="Daum C."/>
            <person name="Ezra D."/>
            <person name="Gonzalez J."/>
            <person name="Henrissat B."/>
            <person name="Kuo A."/>
            <person name="Liang C."/>
            <person name="Lipzen A."/>
            <person name="Lutzoni F."/>
            <person name="Magnuson J."/>
            <person name="Mondo S."/>
            <person name="Nolan M."/>
            <person name="Ohm R."/>
            <person name="Pangilinan J."/>
            <person name="Park H.-J."/>
            <person name="Ramirez L."/>
            <person name="Alfaro M."/>
            <person name="Sun H."/>
            <person name="Tritt A."/>
            <person name="Yoshinaga Y."/>
            <person name="Zwiers L.-H."/>
            <person name="Turgeon B."/>
            <person name="Goodwin S."/>
            <person name="Spatafora J."/>
            <person name="Crous P."/>
            <person name="Grigoriev I."/>
        </authorList>
    </citation>
    <scope>NUCLEOTIDE SEQUENCE</scope>
    <source>
        <strain evidence="3">CBS 125425</strain>
    </source>
</reference>
<feature type="domain" description="F-box" evidence="2">
    <location>
        <begin position="46"/>
        <end position="91"/>
    </location>
</feature>
<evidence type="ECO:0000259" key="2">
    <source>
        <dbReference type="PROSITE" id="PS50181"/>
    </source>
</evidence>
<proteinExistence type="predicted"/>
<sequence>MSPLTILLPCHSHNGCTYHAHWSQAPPAAAQNSNTPTRASTPVSHPSPIQQLPAELLLNITKDLRPIEQASLALTCRLFASTLGPSIWPAVSQAGTASWRDHDDVLDLLQRDLPSVEWWRCRMCMMFHARSKAAPIEDAARSSFHLRNMLPFKTSPSSHPDTPRGLALGAAAEPLYTVDFSLVRAVMDRHFGARRYDGLCLHSLQCARKRTWPVTQIDDIVVEYSFLPKIVLDRLLLRATYTLWSKRNMYVQNMVLSDLSIADFLRDMHFKTCNHCFAGEVLRGLMRPAAPSERAPLRSRCAFCPTQSIAYVLSNGGICIRTWQNLGSGRDAKDRRWVHLSSGVAEAKKYAWGSEDVQEAFERILCSTRDEFERQVEISDGRGTWYDPQLEKSVYKTLPTSVAEAL</sequence>
<feature type="compositionally biased region" description="Polar residues" evidence="1">
    <location>
        <begin position="30"/>
        <end position="47"/>
    </location>
</feature>
<evidence type="ECO:0000313" key="4">
    <source>
        <dbReference type="Proteomes" id="UP000799444"/>
    </source>
</evidence>
<evidence type="ECO:0000256" key="1">
    <source>
        <dbReference type="SAM" id="MobiDB-lite"/>
    </source>
</evidence>
<dbReference type="AlphaFoldDB" id="A0A9P4QZ53"/>